<dbReference type="Proteomes" id="UP000298860">
    <property type="component" value="Unassembled WGS sequence"/>
</dbReference>
<organism evidence="12 13">
    <name type="scientific">Gandjariella thermophila</name>
    <dbReference type="NCBI Taxonomy" id="1931992"/>
    <lineage>
        <taxon>Bacteria</taxon>
        <taxon>Bacillati</taxon>
        <taxon>Actinomycetota</taxon>
        <taxon>Actinomycetes</taxon>
        <taxon>Pseudonocardiales</taxon>
        <taxon>Pseudonocardiaceae</taxon>
        <taxon>Gandjariella</taxon>
    </lineage>
</organism>
<dbReference type="PANTHER" id="PTHR43289:SF6">
    <property type="entry name" value="SERINE_THREONINE-PROTEIN KINASE NEKL-3"/>
    <property type="match status" value="1"/>
</dbReference>
<keyword evidence="13" id="KW-1185">Reference proteome</keyword>
<dbReference type="PROSITE" id="PS50011">
    <property type="entry name" value="PROTEIN_KINASE_DOM"/>
    <property type="match status" value="1"/>
</dbReference>
<feature type="domain" description="Protein kinase" evidence="11">
    <location>
        <begin position="16"/>
        <end position="272"/>
    </location>
</feature>
<dbReference type="GO" id="GO:0005524">
    <property type="term" value="F:ATP binding"/>
    <property type="evidence" value="ECO:0007669"/>
    <property type="project" value="UniProtKB-UniRule"/>
</dbReference>
<dbReference type="FunFam" id="1.10.510.10:FF:000021">
    <property type="entry name" value="Serine/threonine protein kinase"/>
    <property type="match status" value="1"/>
</dbReference>
<dbReference type="InterPro" id="IPR011009">
    <property type="entry name" value="Kinase-like_dom_sf"/>
</dbReference>
<keyword evidence="5" id="KW-0418">Kinase</keyword>
<protein>
    <recommendedName>
        <fullName evidence="1">non-specific serine/threonine protein kinase</fullName>
        <ecNumber evidence="1">2.7.11.1</ecNumber>
    </recommendedName>
</protein>
<feature type="region of interest" description="Disordered" evidence="10">
    <location>
        <begin position="348"/>
        <end position="367"/>
    </location>
</feature>
<evidence type="ECO:0000313" key="12">
    <source>
        <dbReference type="EMBL" id="GDY28452.1"/>
    </source>
</evidence>
<dbReference type="Pfam" id="PF00069">
    <property type="entry name" value="Pkinase"/>
    <property type="match status" value="1"/>
</dbReference>
<dbReference type="EC" id="2.7.11.1" evidence="1"/>
<keyword evidence="3" id="KW-0808">Transferase</keyword>
<evidence type="ECO:0000256" key="2">
    <source>
        <dbReference type="ARBA" id="ARBA00022527"/>
    </source>
</evidence>
<evidence type="ECO:0000256" key="5">
    <source>
        <dbReference type="ARBA" id="ARBA00022777"/>
    </source>
</evidence>
<dbReference type="GO" id="GO:0004674">
    <property type="term" value="F:protein serine/threonine kinase activity"/>
    <property type="evidence" value="ECO:0007669"/>
    <property type="project" value="UniProtKB-KW"/>
</dbReference>
<feature type="compositionally biased region" description="Polar residues" evidence="10">
    <location>
        <begin position="348"/>
        <end position="357"/>
    </location>
</feature>
<accession>A0A4D4J056</accession>
<keyword evidence="4 9" id="KW-0547">Nucleotide-binding</keyword>
<evidence type="ECO:0000256" key="8">
    <source>
        <dbReference type="ARBA" id="ARBA00048679"/>
    </source>
</evidence>
<dbReference type="InterPro" id="IPR008271">
    <property type="entry name" value="Ser/Thr_kinase_AS"/>
</dbReference>
<evidence type="ECO:0000256" key="1">
    <source>
        <dbReference type="ARBA" id="ARBA00012513"/>
    </source>
</evidence>
<gene>
    <name evidence="12" type="ORF">GTS_00850</name>
</gene>
<comment type="catalytic activity">
    <reaction evidence="7">
        <text>L-threonyl-[protein] + ATP = O-phospho-L-threonyl-[protein] + ADP + H(+)</text>
        <dbReference type="Rhea" id="RHEA:46608"/>
        <dbReference type="Rhea" id="RHEA-COMP:11060"/>
        <dbReference type="Rhea" id="RHEA-COMP:11605"/>
        <dbReference type="ChEBI" id="CHEBI:15378"/>
        <dbReference type="ChEBI" id="CHEBI:30013"/>
        <dbReference type="ChEBI" id="CHEBI:30616"/>
        <dbReference type="ChEBI" id="CHEBI:61977"/>
        <dbReference type="ChEBI" id="CHEBI:456216"/>
        <dbReference type="EC" id="2.7.11.1"/>
    </reaction>
</comment>
<dbReference type="AlphaFoldDB" id="A0A4D4J056"/>
<comment type="catalytic activity">
    <reaction evidence="8">
        <text>L-seryl-[protein] + ATP = O-phospho-L-seryl-[protein] + ADP + H(+)</text>
        <dbReference type="Rhea" id="RHEA:17989"/>
        <dbReference type="Rhea" id="RHEA-COMP:9863"/>
        <dbReference type="Rhea" id="RHEA-COMP:11604"/>
        <dbReference type="ChEBI" id="CHEBI:15378"/>
        <dbReference type="ChEBI" id="CHEBI:29999"/>
        <dbReference type="ChEBI" id="CHEBI:30616"/>
        <dbReference type="ChEBI" id="CHEBI:83421"/>
        <dbReference type="ChEBI" id="CHEBI:456216"/>
        <dbReference type="EC" id="2.7.11.1"/>
    </reaction>
</comment>
<keyword evidence="6 9" id="KW-0067">ATP-binding</keyword>
<evidence type="ECO:0000256" key="3">
    <source>
        <dbReference type="ARBA" id="ARBA00022679"/>
    </source>
</evidence>
<name>A0A4D4J056_9PSEU</name>
<dbReference type="InterPro" id="IPR017441">
    <property type="entry name" value="Protein_kinase_ATP_BS"/>
</dbReference>
<dbReference type="PROSITE" id="PS00107">
    <property type="entry name" value="PROTEIN_KINASE_ATP"/>
    <property type="match status" value="1"/>
</dbReference>
<dbReference type="Gene3D" id="3.30.200.20">
    <property type="entry name" value="Phosphorylase Kinase, domain 1"/>
    <property type="match status" value="1"/>
</dbReference>
<dbReference type="SUPFAM" id="SSF56112">
    <property type="entry name" value="Protein kinase-like (PK-like)"/>
    <property type="match status" value="1"/>
</dbReference>
<dbReference type="Gene3D" id="1.10.510.10">
    <property type="entry name" value="Transferase(Phosphotransferase) domain 1"/>
    <property type="match status" value="1"/>
</dbReference>
<evidence type="ECO:0000256" key="4">
    <source>
        <dbReference type="ARBA" id="ARBA00022741"/>
    </source>
</evidence>
<dbReference type="RefSeq" id="WP_192909316.1">
    <property type="nucleotide sequence ID" value="NZ_BJFL01000001.1"/>
</dbReference>
<sequence>MTMTDPDAGTLLAGRYRLRDRIGEGGMGEVWRATDEVLGRDVAVKMLAHGLLAKEDMRQRFRREAQALARLAHPRIARVQDFAESDDSVFIVMELLVGQTLSRRLQRESRIPPAEAAEIIACAADGLHAAHKAGIVHRDVKPANIMLTGTGPKVFDFGIAATAWEARLTTTGVLVGTLAYLSPERAAGGPGTPASDVYALGVVLYEMLAGRPPYRASNPLALLHAYATGKPDPLPAGVPAGLADACLHALAKNPEHRPRSAAAFAAEVRRAMAGQPDPSSPPTVDRLEEPTLWQPVPSRIRPPVRHQRWLLATAGAVAVLAAGAAVLLAGSPGSAPVVAAPPPTIATRTQVPTSSAAPQPRPPATVPSNAAAALATLRRALEEGAATGQIRSDVSVDLGNGVDDLQGKLADGRRTDATNRINDLIRRIHVRLRESGAITAQRATILQTDLLVLASMLG</sequence>
<dbReference type="InterPro" id="IPR000719">
    <property type="entry name" value="Prot_kinase_dom"/>
</dbReference>
<evidence type="ECO:0000256" key="7">
    <source>
        <dbReference type="ARBA" id="ARBA00047899"/>
    </source>
</evidence>
<keyword evidence="2" id="KW-0723">Serine/threonine-protein kinase</keyword>
<evidence type="ECO:0000259" key="11">
    <source>
        <dbReference type="PROSITE" id="PS50011"/>
    </source>
</evidence>
<evidence type="ECO:0000256" key="6">
    <source>
        <dbReference type="ARBA" id="ARBA00022840"/>
    </source>
</evidence>
<dbReference type="GO" id="GO:0045717">
    <property type="term" value="P:negative regulation of fatty acid biosynthetic process"/>
    <property type="evidence" value="ECO:0007669"/>
    <property type="project" value="UniProtKB-ARBA"/>
</dbReference>
<dbReference type="EMBL" id="BJFL01000001">
    <property type="protein sequence ID" value="GDY28452.1"/>
    <property type="molecule type" value="Genomic_DNA"/>
</dbReference>
<evidence type="ECO:0000256" key="9">
    <source>
        <dbReference type="PROSITE-ProRule" id="PRU10141"/>
    </source>
</evidence>
<comment type="caution">
    <text evidence="12">The sequence shown here is derived from an EMBL/GenBank/DDBJ whole genome shotgun (WGS) entry which is preliminary data.</text>
</comment>
<dbReference type="PANTHER" id="PTHR43289">
    <property type="entry name" value="MITOGEN-ACTIVATED PROTEIN KINASE KINASE KINASE 20-RELATED"/>
    <property type="match status" value="1"/>
</dbReference>
<reference evidence="13" key="1">
    <citation type="submission" date="2019-04" db="EMBL/GenBank/DDBJ databases">
        <title>Draft genome sequence of Pseudonocardiaceae bacterium SL3-2-4.</title>
        <authorList>
            <person name="Ningsih F."/>
            <person name="Yokota A."/>
            <person name="Sakai Y."/>
            <person name="Nanatani K."/>
            <person name="Yabe S."/>
            <person name="Oetari A."/>
            <person name="Sjamsuridzal W."/>
        </authorList>
    </citation>
    <scope>NUCLEOTIDE SEQUENCE [LARGE SCALE GENOMIC DNA]</scope>
    <source>
        <strain evidence="13">SL3-2-4</strain>
    </source>
</reference>
<dbReference type="PROSITE" id="PS00108">
    <property type="entry name" value="PROTEIN_KINASE_ST"/>
    <property type="match status" value="1"/>
</dbReference>
<evidence type="ECO:0000313" key="13">
    <source>
        <dbReference type="Proteomes" id="UP000298860"/>
    </source>
</evidence>
<proteinExistence type="predicted"/>
<dbReference type="FunFam" id="3.30.200.20:FF:000035">
    <property type="entry name" value="Serine/threonine protein kinase Stk1"/>
    <property type="match status" value="1"/>
</dbReference>
<dbReference type="SMART" id="SM00220">
    <property type="entry name" value="S_TKc"/>
    <property type="match status" value="1"/>
</dbReference>
<evidence type="ECO:0000256" key="10">
    <source>
        <dbReference type="SAM" id="MobiDB-lite"/>
    </source>
</evidence>
<feature type="binding site" evidence="9">
    <location>
        <position position="45"/>
    </location>
    <ligand>
        <name>ATP</name>
        <dbReference type="ChEBI" id="CHEBI:30616"/>
    </ligand>
</feature>
<dbReference type="CDD" id="cd14014">
    <property type="entry name" value="STKc_PknB_like"/>
    <property type="match status" value="1"/>
</dbReference>